<dbReference type="Proteomes" id="UP000185568">
    <property type="component" value="Unassembled WGS sequence"/>
</dbReference>
<dbReference type="PROSITE" id="PS50887">
    <property type="entry name" value="GGDEF"/>
    <property type="match status" value="1"/>
</dbReference>
<dbReference type="InterPro" id="IPR043128">
    <property type="entry name" value="Rev_trsase/Diguanyl_cyclase"/>
</dbReference>
<dbReference type="NCBIfam" id="TIGR00254">
    <property type="entry name" value="GGDEF"/>
    <property type="match status" value="1"/>
</dbReference>
<accession>A0A1Q8Q751</accession>
<dbReference type="CDD" id="cd01949">
    <property type="entry name" value="GGDEF"/>
    <property type="match status" value="1"/>
</dbReference>
<feature type="domain" description="PAS" evidence="1">
    <location>
        <begin position="1"/>
        <end position="56"/>
    </location>
</feature>
<dbReference type="PANTHER" id="PTHR44757">
    <property type="entry name" value="DIGUANYLATE CYCLASE DGCP"/>
    <property type="match status" value="1"/>
</dbReference>
<dbReference type="InterPro" id="IPR000160">
    <property type="entry name" value="GGDEF_dom"/>
</dbReference>
<dbReference type="InterPro" id="IPR035965">
    <property type="entry name" value="PAS-like_dom_sf"/>
</dbReference>
<dbReference type="OrthoDB" id="9759607at2"/>
<gene>
    <name evidence="3" type="ORF">BTO30_04095</name>
</gene>
<dbReference type="PROSITE" id="PS50112">
    <property type="entry name" value="PAS"/>
    <property type="match status" value="1"/>
</dbReference>
<dbReference type="InterPro" id="IPR029787">
    <property type="entry name" value="Nucleotide_cyclase"/>
</dbReference>
<dbReference type="SMART" id="SM00086">
    <property type="entry name" value="PAC"/>
    <property type="match status" value="1"/>
</dbReference>
<dbReference type="InterPro" id="IPR001610">
    <property type="entry name" value="PAC"/>
</dbReference>
<dbReference type="PANTHER" id="PTHR44757:SF2">
    <property type="entry name" value="BIOFILM ARCHITECTURE MAINTENANCE PROTEIN MBAA"/>
    <property type="match status" value="1"/>
</dbReference>
<protein>
    <recommendedName>
        <fullName evidence="5">PAS domain S-box protein</fullName>
    </recommendedName>
</protein>
<dbReference type="CDD" id="cd00130">
    <property type="entry name" value="PAS"/>
    <property type="match status" value="1"/>
</dbReference>
<dbReference type="AlphaFoldDB" id="A0A1Q8Q751"/>
<sequence length="222" mass="25346">MLTFDLKGRFQYINPATEQIMGYTSDELIGKPFLSHIVPERQAYTIARFSKVMEGKAVQYETAMYTKSKDIVELHVTIIPIMVNGTVAGIHCIGKDITEKKHFEEKLNEMAFHDYLTKLPNQHYFHQYLQKLIDSSKRENAAFALFFLDLDRFKSVNDAFGHDFGDLLLVETANRLAMHLPVSARVFRYGGDELIIILEGAGEEEAGQAVQQVLMYSKSRLC</sequence>
<dbReference type="InterPro" id="IPR000014">
    <property type="entry name" value="PAS"/>
</dbReference>
<dbReference type="Gene3D" id="3.30.70.270">
    <property type="match status" value="1"/>
</dbReference>
<evidence type="ECO:0008006" key="5">
    <source>
        <dbReference type="Google" id="ProtNLM"/>
    </source>
</evidence>
<comment type="caution">
    <text evidence="3">The sequence shown here is derived from an EMBL/GenBank/DDBJ whole genome shotgun (WGS) entry which is preliminary data.</text>
</comment>
<dbReference type="SUPFAM" id="SSF55785">
    <property type="entry name" value="PYP-like sensor domain (PAS domain)"/>
    <property type="match status" value="1"/>
</dbReference>
<dbReference type="SUPFAM" id="SSF55073">
    <property type="entry name" value="Nucleotide cyclase"/>
    <property type="match status" value="1"/>
</dbReference>
<dbReference type="SMART" id="SM00267">
    <property type="entry name" value="GGDEF"/>
    <property type="match status" value="1"/>
</dbReference>
<organism evidence="3 4">
    <name type="scientific">Domibacillus antri</name>
    <dbReference type="NCBI Taxonomy" id="1714264"/>
    <lineage>
        <taxon>Bacteria</taxon>
        <taxon>Bacillati</taxon>
        <taxon>Bacillota</taxon>
        <taxon>Bacilli</taxon>
        <taxon>Bacillales</taxon>
        <taxon>Bacillaceae</taxon>
        <taxon>Domibacillus</taxon>
    </lineage>
</organism>
<evidence type="ECO:0000313" key="3">
    <source>
        <dbReference type="EMBL" id="OLN23160.1"/>
    </source>
</evidence>
<dbReference type="NCBIfam" id="TIGR00229">
    <property type="entry name" value="sensory_box"/>
    <property type="match status" value="1"/>
</dbReference>
<dbReference type="STRING" id="1714264.BTO30_04095"/>
<dbReference type="InterPro" id="IPR052155">
    <property type="entry name" value="Biofilm_reg_signaling"/>
</dbReference>
<dbReference type="Gene3D" id="3.30.450.20">
    <property type="entry name" value="PAS domain"/>
    <property type="match status" value="1"/>
</dbReference>
<evidence type="ECO:0000313" key="4">
    <source>
        <dbReference type="Proteomes" id="UP000185568"/>
    </source>
</evidence>
<dbReference type="Pfam" id="PF13426">
    <property type="entry name" value="PAS_9"/>
    <property type="match status" value="1"/>
</dbReference>
<feature type="domain" description="GGDEF" evidence="2">
    <location>
        <begin position="141"/>
        <end position="222"/>
    </location>
</feature>
<evidence type="ECO:0000259" key="1">
    <source>
        <dbReference type="PROSITE" id="PS50112"/>
    </source>
</evidence>
<dbReference type="Pfam" id="PF00990">
    <property type="entry name" value="GGDEF"/>
    <property type="match status" value="1"/>
</dbReference>
<dbReference type="EMBL" id="MSDU01000008">
    <property type="protein sequence ID" value="OLN23160.1"/>
    <property type="molecule type" value="Genomic_DNA"/>
</dbReference>
<name>A0A1Q8Q751_9BACI</name>
<proteinExistence type="predicted"/>
<reference evidence="3 4" key="1">
    <citation type="submission" date="2016-12" db="EMBL/GenBank/DDBJ databases">
        <title>Domibacillus antri genome sequencing.</title>
        <authorList>
            <person name="Verma A."/>
            <person name="Krishnamurthi S."/>
        </authorList>
    </citation>
    <scope>NUCLEOTIDE SEQUENCE [LARGE SCALE GENOMIC DNA]</scope>
    <source>
        <strain evidence="3 4">XD80</strain>
    </source>
</reference>
<keyword evidence="4" id="KW-1185">Reference proteome</keyword>
<evidence type="ECO:0000259" key="2">
    <source>
        <dbReference type="PROSITE" id="PS50887"/>
    </source>
</evidence>